<dbReference type="PANTHER" id="PTHR11815:SF10">
    <property type="entry name" value="SUCCINATE--COA LIGASE [GDP-FORMING] SUBUNIT BETA, MITOCHONDRIAL"/>
    <property type="match status" value="1"/>
</dbReference>
<feature type="binding site" evidence="7">
    <location>
        <position position="272"/>
    </location>
    <ligand>
        <name>substrate</name>
        <note>ligand shared with subunit alpha</note>
    </ligand>
</feature>
<comment type="pathway">
    <text evidence="7">Carbohydrate metabolism; tricarboxylic acid cycle; succinate from succinyl-CoA (ligase route): step 1/1.</text>
</comment>
<comment type="catalytic activity">
    <reaction evidence="7">
        <text>GTP + succinate + CoA = succinyl-CoA + GDP + phosphate</text>
        <dbReference type="Rhea" id="RHEA:22120"/>
        <dbReference type="ChEBI" id="CHEBI:30031"/>
        <dbReference type="ChEBI" id="CHEBI:37565"/>
        <dbReference type="ChEBI" id="CHEBI:43474"/>
        <dbReference type="ChEBI" id="CHEBI:57287"/>
        <dbReference type="ChEBI" id="CHEBI:57292"/>
        <dbReference type="ChEBI" id="CHEBI:58189"/>
    </reaction>
</comment>
<dbReference type="GO" id="GO:0006099">
    <property type="term" value="P:tricarboxylic acid cycle"/>
    <property type="evidence" value="ECO:0007669"/>
    <property type="project" value="UniProtKB-UniRule"/>
</dbReference>
<comment type="similarity">
    <text evidence="1 7">Belongs to the succinate/malate CoA ligase beta subunit family.</text>
</comment>
<dbReference type="Gene3D" id="3.30.1490.20">
    <property type="entry name" value="ATP-grasp fold, A domain"/>
    <property type="match status" value="1"/>
</dbReference>
<comment type="caution">
    <text evidence="10">The sequence shown here is derived from an EMBL/GenBank/DDBJ whole genome shotgun (WGS) entry which is preliminary data.</text>
</comment>
<evidence type="ECO:0000256" key="8">
    <source>
        <dbReference type="PROSITE-ProRule" id="PRU00409"/>
    </source>
</evidence>
<dbReference type="OrthoDB" id="9802602at2"/>
<dbReference type="GO" id="GO:0006104">
    <property type="term" value="P:succinyl-CoA metabolic process"/>
    <property type="evidence" value="ECO:0007669"/>
    <property type="project" value="TreeGrafter"/>
</dbReference>
<feature type="binding site" evidence="7">
    <location>
        <position position="107"/>
    </location>
    <ligand>
        <name>ATP</name>
        <dbReference type="ChEBI" id="CHEBI:30616"/>
    </ligand>
</feature>
<feature type="binding site" evidence="7">
    <location>
        <position position="207"/>
    </location>
    <ligand>
        <name>Mg(2+)</name>
        <dbReference type="ChEBI" id="CHEBI:18420"/>
    </ligand>
</feature>
<protein>
    <recommendedName>
        <fullName evidence="7">Succinate--CoA ligase [ADP-forming] subunit beta</fullName>
        <ecNumber evidence="7">6.2.1.5</ecNumber>
    </recommendedName>
    <alternativeName>
        <fullName evidence="7">Succinyl-CoA synthetase subunit beta</fullName>
        <shortName evidence="7">SCS-beta</shortName>
    </alternativeName>
</protein>
<dbReference type="NCBIfam" id="TIGR01016">
    <property type="entry name" value="sucCoAbeta"/>
    <property type="match status" value="1"/>
</dbReference>
<dbReference type="RefSeq" id="WP_002650508.1">
    <property type="nucleotide sequence ID" value="NZ_CH672376.1"/>
</dbReference>
<dbReference type="PROSITE" id="PS50975">
    <property type="entry name" value="ATP_GRASP"/>
    <property type="match status" value="1"/>
</dbReference>
<comment type="catalytic activity">
    <reaction evidence="7">
        <text>succinate + ATP + CoA = succinyl-CoA + ADP + phosphate</text>
        <dbReference type="Rhea" id="RHEA:17661"/>
        <dbReference type="ChEBI" id="CHEBI:30031"/>
        <dbReference type="ChEBI" id="CHEBI:30616"/>
        <dbReference type="ChEBI" id="CHEBI:43474"/>
        <dbReference type="ChEBI" id="CHEBI:57287"/>
        <dbReference type="ChEBI" id="CHEBI:57292"/>
        <dbReference type="ChEBI" id="CHEBI:456216"/>
        <dbReference type="EC" id="6.2.1.5"/>
    </reaction>
</comment>
<evidence type="ECO:0000259" key="9">
    <source>
        <dbReference type="PROSITE" id="PS50975"/>
    </source>
</evidence>
<evidence type="ECO:0000256" key="7">
    <source>
        <dbReference type="HAMAP-Rule" id="MF_00558"/>
    </source>
</evidence>
<feature type="binding site" evidence="7">
    <location>
        <position position="115"/>
    </location>
    <ligand>
        <name>ATP</name>
        <dbReference type="ChEBI" id="CHEBI:30616"/>
    </ligand>
</feature>
<sequence>MKIHEYQAKQLLRDAGVAVPRNIVAKTPEEAAKAYEELGGKIAVVKAQIHAGGRGKGTVKDNADQRGVQLVKSADEAKAVAAALLGKELVTIQTGPEGKLVSQVLVEEGCDIARELYMGIVLDRAAAKPVLMMSSEGGTEIEEVAAHSPELILKEHFDPSRGPDAFQVRKLCKKLGIEGATIKSAYKFIQGLCKVYVDTDCSLLEINPLVITGSGDMIALDCKMNFDTNGLFRHPKIVELRDLSEEEPAEVKAADTGLSYVKLEGNIGCLVNGAGLAMATMDIIKLHGGEPSNFLDVGGGANVDQVTEAFRILLADKNVKAVLVNIFGGIMRCTTIATAVVEAYKSVGFNVPLVVRLEGTEVEQGRKILSESGIPIIIGDGLTDAAKKVVASVA</sequence>
<comment type="cofactor">
    <cofactor evidence="7">
        <name>Mg(2+)</name>
        <dbReference type="ChEBI" id="CHEBI:18420"/>
    </cofactor>
    <text evidence="7">Binds 1 Mg(2+) ion per subunit.</text>
</comment>
<dbReference type="InterPro" id="IPR013815">
    <property type="entry name" value="ATP_grasp_subdomain_1"/>
</dbReference>
<evidence type="ECO:0000256" key="4">
    <source>
        <dbReference type="ARBA" id="ARBA00022723"/>
    </source>
</evidence>
<dbReference type="HOGENOM" id="CLU_037430_0_2_0"/>
<feature type="binding site" evidence="7">
    <location>
        <position position="46"/>
    </location>
    <ligand>
        <name>ATP</name>
        <dbReference type="ChEBI" id="CHEBI:30616"/>
    </ligand>
</feature>
<keyword evidence="6 7" id="KW-0460">Magnesium</keyword>
<dbReference type="InterPro" id="IPR011761">
    <property type="entry name" value="ATP-grasp"/>
</dbReference>
<feature type="binding site" evidence="7">
    <location>
        <position position="110"/>
    </location>
    <ligand>
        <name>ATP</name>
        <dbReference type="ChEBI" id="CHEBI:30616"/>
    </ligand>
</feature>
<keyword evidence="2 7" id="KW-0816">Tricarboxylic acid cycle</keyword>
<dbReference type="EMBL" id="AANZ01000007">
    <property type="protein sequence ID" value="EAQ80948.1"/>
    <property type="molecule type" value="Genomic_DNA"/>
</dbReference>
<evidence type="ECO:0000256" key="2">
    <source>
        <dbReference type="ARBA" id="ARBA00022532"/>
    </source>
</evidence>
<evidence type="ECO:0000256" key="5">
    <source>
        <dbReference type="ARBA" id="ARBA00022741"/>
    </source>
</evidence>
<dbReference type="STRING" id="314230.DSM3645_13046"/>
<dbReference type="Proteomes" id="UP000004358">
    <property type="component" value="Unassembled WGS sequence"/>
</dbReference>
<evidence type="ECO:0000313" key="10">
    <source>
        <dbReference type="EMBL" id="EAQ80948.1"/>
    </source>
</evidence>
<dbReference type="HAMAP" id="MF_00558">
    <property type="entry name" value="Succ_CoA_beta"/>
    <property type="match status" value="1"/>
</dbReference>
<dbReference type="PANTHER" id="PTHR11815">
    <property type="entry name" value="SUCCINYL-COA SYNTHETASE BETA CHAIN"/>
    <property type="match status" value="1"/>
</dbReference>
<dbReference type="GO" id="GO:0042709">
    <property type="term" value="C:succinate-CoA ligase complex"/>
    <property type="evidence" value="ECO:0007669"/>
    <property type="project" value="TreeGrafter"/>
</dbReference>
<reference evidence="10 11" key="1">
    <citation type="submission" date="2006-02" db="EMBL/GenBank/DDBJ databases">
        <authorList>
            <person name="Amann R."/>
            <person name="Ferriera S."/>
            <person name="Johnson J."/>
            <person name="Kravitz S."/>
            <person name="Halpern A."/>
            <person name="Remington K."/>
            <person name="Beeson K."/>
            <person name="Tran B."/>
            <person name="Rogers Y.-H."/>
            <person name="Friedman R."/>
            <person name="Venter J.C."/>
        </authorList>
    </citation>
    <scope>NUCLEOTIDE SEQUENCE [LARGE SCALE GENOMIC DNA]</scope>
    <source>
        <strain evidence="10 11">DSM 3645</strain>
    </source>
</reference>
<dbReference type="GO" id="GO:0004775">
    <property type="term" value="F:succinate-CoA ligase (ADP-forming) activity"/>
    <property type="evidence" value="ECO:0007669"/>
    <property type="project" value="UniProtKB-UniRule"/>
</dbReference>
<evidence type="ECO:0000256" key="6">
    <source>
        <dbReference type="ARBA" id="ARBA00022842"/>
    </source>
</evidence>
<dbReference type="GO" id="GO:0005829">
    <property type="term" value="C:cytosol"/>
    <property type="evidence" value="ECO:0007669"/>
    <property type="project" value="TreeGrafter"/>
</dbReference>
<dbReference type="PIRSF" id="PIRSF001554">
    <property type="entry name" value="SucCS_beta"/>
    <property type="match status" value="1"/>
</dbReference>
<dbReference type="Pfam" id="PF00549">
    <property type="entry name" value="Ligase_CoA"/>
    <property type="match status" value="1"/>
</dbReference>
<dbReference type="NCBIfam" id="NF001913">
    <property type="entry name" value="PRK00696.1"/>
    <property type="match status" value="1"/>
</dbReference>
<dbReference type="InterPro" id="IPR017866">
    <property type="entry name" value="Succ-CoA_synthase_bsu_CS"/>
</dbReference>
<accession>A3ZS25</accession>
<dbReference type="InterPro" id="IPR005811">
    <property type="entry name" value="SUCC_ACL_C"/>
</dbReference>
<proteinExistence type="inferred from homology"/>
<dbReference type="Gene3D" id="3.40.50.261">
    <property type="entry name" value="Succinyl-CoA synthetase domains"/>
    <property type="match status" value="1"/>
</dbReference>
<dbReference type="FunFam" id="3.30.1490.20:FF:000002">
    <property type="entry name" value="Succinate--CoA ligase [ADP-forming] subunit beta"/>
    <property type="match status" value="1"/>
</dbReference>
<organism evidence="10 11">
    <name type="scientific">Blastopirellula marina DSM 3645</name>
    <dbReference type="NCBI Taxonomy" id="314230"/>
    <lineage>
        <taxon>Bacteria</taxon>
        <taxon>Pseudomonadati</taxon>
        <taxon>Planctomycetota</taxon>
        <taxon>Planctomycetia</taxon>
        <taxon>Pirellulales</taxon>
        <taxon>Pirellulaceae</taxon>
        <taxon>Blastopirellula</taxon>
    </lineage>
</organism>
<name>A3ZS25_9BACT</name>
<dbReference type="AlphaFoldDB" id="A3ZS25"/>
<evidence type="ECO:0000256" key="1">
    <source>
        <dbReference type="ARBA" id="ARBA00009182"/>
    </source>
</evidence>
<dbReference type="InterPro" id="IPR013650">
    <property type="entry name" value="ATP-grasp_succ-CoA_synth-type"/>
</dbReference>
<feature type="domain" description="ATP-grasp" evidence="9">
    <location>
        <begin position="9"/>
        <end position="239"/>
    </location>
</feature>
<dbReference type="Gene3D" id="3.30.470.20">
    <property type="entry name" value="ATP-grasp fold, B domain"/>
    <property type="match status" value="1"/>
</dbReference>
<dbReference type="InterPro" id="IPR005809">
    <property type="entry name" value="Succ_CoA_ligase-like_bsu"/>
</dbReference>
<dbReference type="InterPro" id="IPR016102">
    <property type="entry name" value="Succinyl-CoA_synth-like"/>
</dbReference>
<feature type="binding site" evidence="7">
    <location>
        <begin position="329"/>
        <end position="331"/>
    </location>
    <ligand>
        <name>substrate</name>
        <note>ligand shared with subunit alpha</note>
    </ligand>
</feature>
<keyword evidence="3 7" id="KW-0436">Ligase</keyword>
<dbReference type="GO" id="GO:0000287">
    <property type="term" value="F:magnesium ion binding"/>
    <property type="evidence" value="ECO:0007669"/>
    <property type="project" value="UniProtKB-UniRule"/>
</dbReference>
<feature type="binding site" evidence="7">
    <location>
        <position position="221"/>
    </location>
    <ligand>
        <name>Mg(2+)</name>
        <dbReference type="ChEBI" id="CHEBI:18420"/>
    </ligand>
</feature>
<keyword evidence="4 7" id="KW-0479">Metal-binding</keyword>
<keyword evidence="7 8" id="KW-0067">ATP-binding</keyword>
<dbReference type="EC" id="6.2.1.5" evidence="7"/>
<gene>
    <name evidence="7" type="primary">sucC</name>
    <name evidence="10" type="ORF">DSM3645_13046</name>
</gene>
<evidence type="ECO:0000256" key="3">
    <source>
        <dbReference type="ARBA" id="ARBA00022598"/>
    </source>
</evidence>
<keyword evidence="5 7" id="KW-0547">Nucleotide-binding</keyword>
<comment type="subunit">
    <text evidence="7">Heterotetramer of two alpha and two beta subunits.</text>
</comment>
<dbReference type="FunFam" id="3.30.470.20:FF:000002">
    <property type="entry name" value="Succinate--CoA ligase [ADP-forming] subunit beta"/>
    <property type="match status" value="1"/>
</dbReference>
<dbReference type="SUPFAM" id="SSF56059">
    <property type="entry name" value="Glutathione synthetase ATP-binding domain-like"/>
    <property type="match status" value="1"/>
</dbReference>
<dbReference type="FunFam" id="3.40.50.261:FF:000001">
    <property type="entry name" value="Succinate--CoA ligase [ADP-forming] subunit beta"/>
    <property type="match status" value="1"/>
</dbReference>
<dbReference type="Pfam" id="PF08442">
    <property type="entry name" value="ATP-grasp_2"/>
    <property type="match status" value="1"/>
</dbReference>
<dbReference type="UniPathway" id="UPA00223">
    <property type="reaction ID" value="UER00999"/>
</dbReference>
<dbReference type="PROSITE" id="PS01217">
    <property type="entry name" value="SUCCINYL_COA_LIG_3"/>
    <property type="match status" value="1"/>
</dbReference>
<comment type="function">
    <text evidence="7">Succinyl-CoA synthetase functions in the citric acid cycle (TCA), coupling the hydrolysis of succinyl-CoA to the synthesis of either ATP or GTP and thus represents the only step of substrate-level phosphorylation in the TCA. The beta subunit provides nucleotide specificity of the enzyme and binds the substrate succinate, while the binding sites for coenzyme A and phosphate are found in the alpha subunit.</text>
</comment>
<dbReference type="GO" id="GO:0004776">
    <property type="term" value="F:succinate-CoA ligase (GDP-forming) activity"/>
    <property type="evidence" value="ECO:0007669"/>
    <property type="project" value="RHEA"/>
</dbReference>
<dbReference type="eggNOG" id="COG0045">
    <property type="taxonomic scope" value="Bacteria"/>
</dbReference>
<dbReference type="GO" id="GO:0005524">
    <property type="term" value="F:ATP binding"/>
    <property type="evidence" value="ECO:0007669"/>
    <property type="project" value="UniProtKB-UniRule"/>
</dbReference>
<feature type="binding site" evidence="7">
    <location>
        <begin position="53"/>
        <end position="55"/>
    </location>
    <ligand>
        <name>ATP</name>
        <dbReference type="ChEBI" id="CHEBI:30616"/>
    </ligand>
</feature>
<evidence type="ECO:0000313" key="11">
    <source>
        <dbReference type="Proteomes" id="UP000004358"/>
    </source>
</evidence>
<dbReference type="SUPFAM" id="SSF52210">
    <property type="entry name" value="Succinyl-CoA synthetase domains"/>
    <property type="match status" value="1"/>
</dbReference>